<evidence type="ECO:0000313" key="4">
    <source>
        <dbReference type="Proteomes" id="UP001189756"/>
    </source>
</evidence>
<name>A0AAD2BLF2_9RALS</name>
<feature type="chain" id="PRO_5042212002" description="Lipoprotein" evidence="2">
    <location>
        <begin position="32"/>
        <end position="65"/>
    </location>
</feature>
<comment type="caution">
    <text evidence="3">The sequence shown here is derived from an EMBL/GenBank/DDBJ whole genome shotgun (WGS) entry which is preliminary data.</text>
</comment>
<sequence length="65" mass="6350">MAFTARPAFSRPRLCSSLVALFGALALTACGGDDTTSSTPAATTQAIPAPPADPGFVDTAAVPGA</sequence>
<feature type="compositionally biased region" description="Low complexity" evidence="1">
    <location>
        <begin position="33"/>
        <end position="47"/>
    </location>
</feature>
<dbReference type="PROSITE" id="PS51257">
    <property type="entry name" value="PROKAR_LIPOPROTEIN"/>
    <property type="match status" value="1"/>
</dbReference>
<accession>A0AAD2BLF2</accession>
<organism evidence="3 4">
    <name type="scientific">Ralstonia thomasii</name>
    <dbReference type="NCBI Taxonomy" id="3058596"/>
    <lineage>
        <taxon>Bacteria</taxon>
        <taxon>Pseudomonadati</taxon>
        <taxon>Pseudomonadota</taxon>
        <taxon>Betaproteobacteria</taxon>
        <taxon>Burkholderiales</taxon>
        <taxon>Burkholderiaceae</taxon>
        <taxon>Ralstonia</taxon>
    </lineage>
</organism>
<dbReference type="RefSeq" id="WP_009239323.1">
    <property type="nucleotide sequence ID" value="NZ_CATZAZ010000002.1"/>
</dbReference>
<evidence type="ECO:0000256" key="2">
    <source>
        <dbReference type="SAM" id="SignalP"/>
    </source>
</evidence>
<proteinExistence type="predicted"/>
<keyword evidence="2" id="KW-0732">Signal</keyword>
<reference evidence="3" key="1">
    <citation type="submission" date="2023-07" db="EMBL/GenBank/DDBJ databases">
        <authorList>
            <person name="Peeters C."/>
        </authorList>
    </citation>
    <scope>NUCLEOTIDE SEQUENCE</scope>
    <source>
        <strain evidence="3">R-77560</strain>
    </source>
</reference>
<feature type="signal peptide" evidence="2">
    <location>
        <begin position="1"/>
        <end position="31"/>
    </location>
</feature>
<dbReference type="EMBL" id="CATZAZ010000002">
    <property type="protein sequence ID" value="CAJ0784166.1"/>
    <property type="molecule type" value="Genomic_DNA"/>
</dbReference>
<dbReference type="Proteomes" id="UP001189756">
    <property type="component" value="Unassembled WGS sequence"/>
</dbReference>
<evidence type="ECO:0008006" key="5">
    <source>
        <dbReference type="Google" id="ProtNLM"/>
    </source>
</evidence>
<evidence type="ECO:0000313" key="3">
    <source>
        <dbReference type="EMBL" id="CAJ0784166.1"/>
    </source>
</evidence>
<dbReference type="AlphaFoldDB" id="A0AAD2BLF2"/>
<evidence type="ECO:0000256" key="1">
    <source>
        <dbReference type="SAM" id="MobiDB-lite"/>
    </source>
</evidence>
<feature type="region of interest" description="Disordered" evidence="1">
    <location>
        <begin position="33"/>
        <end position="65"/>
    </location>
</feature>
<gene>
    <name evidence="3" type="ORF">R77560_01124</name>
</gene>
<protein>
    <recommendedName>
        <fullName evidence="5">Lipoprotein</fullName>
    </recommendedName>
</protein>
<dbReference type="GeneID" id="61388353"/>